<name>A0A5D5AIS1_9EURY</name>
<comment type="subunit">
    <text evidence="9">The complex is composed of two ATP-binding proteins (NikD and NikE), two transmembrane proteins (NikB and NikC) and a solute-binding protein (NikA).</text>
</comment>
<comment type="caution">
    <text evidence="15">The sequence shown here is derived from an EMBL/GenBank/DDBJ whole genome shotgun (WGS) entry which is preliminary data.</text>
</comment>
<keyword evidence="7" id="KW-0406">Ion transport</keyword>
<dbReference type="GO" id="GO:0015413">
    <property type="term" value="F:ABC-type nickel transporter activity"/>
    <property type="evidence" value="ECO:0007669"/>
    <property type="project" value="UniProtKB-EC"/>
</dbReference>
<keyword evidence="8" id="KW-0472">Membrane</keyword>
<dbReference type="InterPro" id="IPR013563">
    <property type="entry name" value="Oligopep_ABC_C"/>
</dbReference>
<evidence type="ECO:0000256" key="6">
    <source>
        <dbReference type="ARBA" id="ARBA00022967"/>
    </source>
</evidence>
<accession>A0A5D5AIS1</accession>
<dbReference type="CDD" id="cd03257">
    <property type="entry name" value="ABC_NikE_OppD_transporters"/>
    <property type="match status" value="1"/>
</dbReference>
<dbReference type="AlphaFoldDB" id="A0A5D5AIS1"/>
<dbReference type="GO" id="GO:0005886">
    <property type="term" value="C:plasma membrane"/>
    <property type="evidence" value="ECO:0007669"/>
    <property type="project" value="UniProtKB-SubCell"/>
</dbReference>
<dbReference type="GO" id="GO:0005524">
    <property type="term" value="F:ATP binding"/>
    <property type="evidence" value="ECO:0007669"/>
    <property type="project" value="UniProtKB-KW"/>
</dbReference>
<evidence type="ECO:0000259" key="14">
    <source>
        <dbReference type="PROSITE" id="PS50893"/>
    </source>
</evidence>
<feature type="compositionally biased region" description="Basic and acidic residues" evidence="13">
    <location>
        <begin position="1"/>
        <end position="18"/>
    </location>
</feature>
<dbReference type="InterPro" id="IPR050388">
    <property type="entry name" value="ABC_Ni/Peptide_Import"/>
</dbReference>
<dbReference type="Gene3D" id="3.40.50.300">
    <property type="entry name" value="P-loop containing nucleotide triphosphate hydrolases"/>
    <property type="match status" value="1"/>
</dbReference>
<dbReference type="InterPro" id="IPR003593">
    <property type="entry name" value="AAA+_ATPase"/>
</dbReference>
<evidence type="ECO:0000256" key="7">
    <source>
        <dbReference type="ARBA" id="ARBA00023065"/>
    </source>
</evidence>
<gene>
    <name evidence="15" type="ORF">FYC77_12490</name>
</gene>
<keyword evidence="2" id="KW-0813">Transport</keyword>
<comment type="subcellular location">
    <subcellularLocation>
        <location evidence="1">Cell membrane</location>
        <topology evidence="1">Peripheral membrane protein</topology>
    </subcellularLocation>
</comment>
<dbReference type="InterPro" id="IPR003439">
    <property type="entry name" value="ABC_transporter-like_ATP-bd"/>
</dbReference>
<dbReference type="Pfam" id="PF00005">
    <property type="entry name" value="ABC_tran"/>
    <property type="match status" value="1"/>
</dbReference>
<organism evidence="15 16">
    <name type="scientific">Natrialba swarupiae</name>
    <dbReference type="NCBI Taxonomy" id="2448032"/>
    <lineage>
        <taxon>Archaea</taxon>
        <taxon>Methanobacteriati</taxon>
        <taxon>Methanobacteriota</taxon>
        <taxon>Stenosarchaea group</taxon>
        <taxon>Halobacteria</taxon>
        <taxon>Halobacteriales</taxon>
        <taxon>Natrialbaceae</taxon>
        <taxon>Natrialba</taxon>
    </lineage>
</organism>
<evidence type="ECO:0000256" key="9">
    <source>
        <dbReference type="ARBA" id="ARBA00038669"/>
    </source>
</evidence>
<dbReference type="InterPro" id="IPR027417">
    <property type="entry name" value="P-loop_NTPase"/>
</dbReference>
<protein>
    <recommendedName>
        <fullName evidence="11">Nickel import system ATP-binding protein NikD</fullName>
        <ecNumber evidence="10">7.2.2.11</ecNumber>
    </recommendedName>
</protein>
<feature type="compositionally biased region" description="Basic and acidic residues" evidence="13">
    <location>
        <begin position="358"/>
        <end position="376"/>
    </location>
</feature>
<dbReference type="Proteomes" id="UP000324104">
    <property type="component" value="Unassembled WGS sequence"/>
</dbReference>
<dbReference type="PANTHER" id="PTHR43297:SF13">
    <property type="entry name" value="NICKEL ABC TRANSPORTER, ATP-BINDING PROTEIN"/>
    <property type="match status" value="1"/>
</dbReference>
<keyword evidence="4" id="KW-0547">Nucleotide-binding</keyword>
<evidence type="ECO:0000256" key="8">
    <source>
        <dbReference type="ARBA" id="ARBA00023136"/>
    </source>
</evidence>
<keyword evidence="5 15" id="KW-0067">ATP-binding</keyword>
<dbReference type="NCBIfam" id="TIGR01727">
    <property type="entry name" value="oligo_HPY"/>
    <property type="match status" value="1"/>
</dbReference>
<dbReference type="PANTHER" id="PTHR43297">
    <property type="entry name" value="OLIGOPEPTIDE TRANSPORT ATP-BINDING PROTEIN APPD"/>
    <property type="match status" value="1"/>
</dbReference>
<evidence type="ECO:0000256" key="5">
    <source>
        <dbReference type="ARBA" id="ARBA00022840"/>
    </source>
</evidence>
<dbReference type="PROSITE" id="PS00211">
    <property type="entry name" value="ABC_TRANSPORTER_1"/>
    <property type="match status" value="1"/>
</dbReference>
<evidence type="ECO:0000256" key="1">
    <source>
        <dbReference type="ARBA" id="ARBA00004202"/>
    </source>
</evidence>
<evidence type="ECO:0000256" key="11">
    <source>
        <dbReference type="ARBA" id="ARBA00044143"/>
    </source>
</evidence>
<dbReference type="Pfam" id="PF08352">
    <property type="entry name" value="oligo_HPY"/>
    <property type="match status" value="1"/>
</dbReference>
<dbReference type="EMBL" id="VTAW01000015">
    <property type="protein sequence ID" value="TYT61679.1"/>
    <property type="molecule type" value="Genomic_DNA"/>
</dbReference>
<dbReference type="EC" id="7.2.2.11" evidence="10"/>
<feature type="compositionally biased region" description="Basic and acidic residues" evidence="13">
    <location>
        <begin position="397"/>
        <end position="418"/>
    </location>
</feature>
<feature type="region of interest" description="Disordered" evidence="13">
    <location>
        <begin position="1"/>
        <end position="24"/>
    </location>
</feature>
<sequence length="418" mass="45452">MSHDRNVETARIETERDQSNPPQQLLDISDLSVTFPSQEGPVEAVTDVSLSIEPGETVGLVGESGSGKSVTAATILGLLEESARIDGSVEFDDQQLLTKTDDELREIRGDRISMIFQETGSSLNPVLTVGDQISETIRTHRSIPNEGISRLETSVLGNLLRSKSHPTNYERSWEQTVELFERVGIPAPEQRALEYPHEYSGGMKQRAMIAMAISCRPDLLIADEPTTALDVTIEAQILDLIDEVQAEFDTAVLFITHDMGVVNEICDRVAVMYAGRVVERAPTDELFAHPKHPYTQALLDSIPSLEGGQTLDPLAGQVPDPTDKPPGCPFGPRCPSATACCDARFPPEYPVTTADEPLPVREGGDDDVPSPRRNDPTGHAVHCVLYGSGDGLAPRRSPSDEDRQNADRGRPETDGGEP</sequence>
<comment type="catalytic activity">
    <reaction evidence="12">
        <text>Ni(2+)(out) + ATP + H2O = Ni(2+)(in) + ADP + phosphate + H(+)</text>
        <dbReference type="Rhea" id="RHEA:15557"/>
        <dbReference type="ChEBI" id="CHEBI:15377"/>
        <dbReference type="ChEBI" id="CHEBI:15378"/>
        <dbReference type="ChEBI" id="CHEBI:30616"/>
        <dbReference type="ChEBI" id="CHEBI:43474"/>
        <dbReference type="ChEBI" id="CHEBI:49786"/>
        <dbReference type="ChEBI" id="CHEBI:456216"/>
        <dbReference type="EC" id="7.2.2.11"/>
    </reaction>
    <physiologicalReaction direction="left-to-right" evidence="12">
        <dbReference type="Rhea" id="RHEA:15558"/>
    </physiologicalReaction>
</comment>
<dbReference type="RefSeq" id="WP_149081828.1">
    <property type="nucleotide sequence ID" value="NZ_VTAW01000015.1"/>
</dbReference>
<evidence type="ECO:0000313" key="16">
    <source>
        <dbReference type="Proteomes" id="UP000324104"/>
    </source>
</evidence>
<evidence type="ECO:0000256" key="2">
    <source>
        <dbReference type="ARBA" id="ARBA00022448"/>
    </source>
</evidence>
<evidence type="ECO:0000256" key="13">
    <source>
        <dbReference type="SAM" id="MobiDB-lite"/>
    </source>
</evidence>
<keyword evidence="3" id="KW-1003">Cell membrane</keyword>
<keyword evidence="6" id="KW-1278">Translocase</keyword>
<dbReference type="SUPFAM" id="SSF52540">
    <property type="entry name" value="P-loop containing nucleoside triphosphate hydrolases"/>
    <property type="match status" value="1"/>
</dbReference>
<dbReference type="PROSITE" id="PS50893">
    <property type="entry name" value="ABC_TRANSPORTER_2"/>
    <property type="match status" value="1"/>
</dbReference>
<keyword evidence="16" id="KW-1185">Reference proteome</keyword>
<dbReference type="GO" id="GO:0015833">
    <property type="term" value="P:peptide transport"/>
    <property type="evidence" value="ECO:0007669"/>
    <property type="project" value="InterPro"/>
</dbReference>
<evidence type="ECO:0000256" key="4">
    <source>
        <dbReference type="ARBA" id="ARBA00022741"/>
    </source>
</evidence>
<evidence type="ECO:0000313" key="15">
    <source>
        <dbReference type="EMBL" id="TYT61679.1"/>
    </source>
</evidence>
<feature type="region of interest" description="Disordered" evidence="13">
    <location>
        <begin position="305"/>
        <end position="330"/>
    </location>
</feature>
<evidence type="ECO:0000256" key="10">
    <source>
        <dbReference type="ARBA" id="ARBA00039098"/>
    </source>
</evidence>
<proteinExistence type="predicted"/>
<dbReference type="SMART" id="SM00382">
    <property type="entry name" value="AAA"/>
    <property type="match status" value="1"/>
</dbReference>
<evidence type="ECO:0000256" key="3">
    <source>
        <dbReference type="ARBA" id="ARBA00022475"/>
    </source>
</evidence>
<dbReference type="GO" id="GO:0016887">
    <property type="term" value="F:ATP hydrolysis activity"/>
    <property type="evidence" value="ECO:0007669"/>
    <property type="project" value="InterPro"/>
</dbReference>
<feature type="domain" description="ABC transporter" evidence="14">
    <location>
        <begin position="26"/>
        <end position="299"/>
    </location>
</feature>
<reference evidence="15 16" key="1">
    <citation type="submission" date="2019-08" db="EMBL/GenBank/DDBJ databases">
        <title>Archaea genome.</title>
        <authorList>
            <person name="Kajale S."/>
            <person name="Shouche Y."/>
            <person name="Deshpande N."/>
            <person name="Sharma A."/>
        </authorList>
    </citation>
    <scope>NUCLEOTIDE SEQUENCE [LARGE SCALE GENOMIC DNA]</scope>
    <source>
        <strain evidence="15 16">ESP3B_9</strain>
    </source>
</reference>
<evidence type="ECO:0000256" key="12">
    <source>
        <dbReference type="ARBA" id="ARBA00048610"/>
    </source>
</evidence>
<feature type="region of interest" description="Disordered" evidence="13">
    <location>
        <begin position="350"/>
        <end position="418"/>
    </location>
</feature>
<dbReference type="InterPro" id="IPR017871">
    <property type="entry name" value="ABC_transporter-like_CS"/>
</dbReference>